<dbReference type="InterPro" id="IPR007371">
    <property type="entry name" value="TPK_catalytic"/>
</dbReference>
<dbReference type="CDD" id="cd07995">
    <property type="entry name" value="TPK"/>
    <property type="match status" value="1"/>
</dbReference>
<dbReference type="GO" id="GO:0004788">
    <property type="term" value="F:thiamine diphosphokinase activity"/>
    <property type="evidence" value="ECO:0007669"/>
    <property type="project" value="UniProtKB-UniRule"/>
</dbReference>
<dbReference type="SUPFAM" id="SSF63999">
    <property type="entry name" value="Thiamin pyrophosphokinase, catalytic domain"/>
    <property type="match status" value="1"/>
</dbReference>
<organism evidence="7 8">
    <name type="scientific">Sellimonas intestinalis</name>
    <dbReference type="NCBI Taxonomy" id="1653434"/>
    <lineage>
        <taxon>Bacteria</taxon>
        <taxon>Bacillati</taxon>
        <taxon>Bacillota</taxon>
        <taxon>Clostridia</taxon>
        <taxon>Lachnospirales</taxon>
        <taxon>Lachnospiraceae</taxon>
        <taxon>Sellimonas</taxon>
    </lineage>
</organism>
<dbReference type="RefSeq" id="WP_024733211.1">
    <property type="nucleotide sequence ID" value="NZ_CALBAT010000012.1"/>
</dbReference>
<dbReference type="GO" id="GO:0016301">
    <property type="term" value="F:kinase activity"/>
    <property type="evidence" value="ECO:0007669"/>
    <property type="project" value="UniProtKB-KW"/>
</dbReference>
<evidence type="ECO:0000256" key="3">
    <source>
        <dbReference type="ARBA" id="ARBA00022777"/>
    </source>
</evidence>
<keyword evidence="8" id="KW-1185">Reference proteome</keyword>
<sequence>MSRVTIIISGGAIEDDFALSVLESYESKRIIGVDKGVEFLYRHQILPEYIVGDFDSISEEVIRYYREETKVPIREYNPVKDASDTEIAIRTALALGCDQMIILGATGSRIDHIWANVQSLEIARKAGVHAEIRDTCNRIRLCDGEVRLKRREAFGKYFSLFPFGGEVENLTLVGAKYPLDHHHLLPNDSLCVSNEIEEDELVITFSSGTLILMETKDE</sequence>
<dbReference type="SMART" id="SM00983">
    <property type="entry name" value="TPK_B1_binding"/>
    <property type="match status" value="1"/>
</dbReference>
<dbReference type="InterPro" id="IPR007373">
    <property type="entry name" value="Thiamin_PyroPKinase_B1-bd"/>
</dbReference>
<dbReference type="PANTHER" id="PTHR41299:SF1">
    <property type="entry name" value="THIAMINE PYROPHOSPHOKINASE"/>
    <property type="match status" value="1"/>
</dbReference>
<keyword evidence="2" id="KW-0547">Nucleotide-binding</keyword>
<dbReference type="InterPro" id="IPR053149">
    <property type="entry name" value="TPK"/>
</dbReference>
<dbReference type="InterPro" id="IPR036759">
    <property type="entry name" value="TPK_catalytic_sf"/>
</dbReference>
<dbReference type="EMBL" id="QVLX01000007">
    <property type="protein sequence ID" value="RGE85729.1"/>
    <property type="molecule type" value="Genomic_DNA"/>
</dbReference>
<dbReference type="Gene3D" id="3.40.50.10240">
    <property type="entry name" value="Thiamin pyrophosphokinase, catalytic domain"/>
    <property type="match status" value="1"/>
</dbReference>
<dbReference type="InterPro" id="IPR006282">
    <property type="entry name" value="Thi_PPkinase"/>
</dbReference>
<dbReference type="GeneID" id="97193399"/>
<keyword evidence="3 7" id="KW-0418">Kinase</keyword>
<protein>
    <recommendedName>
        <fullName evidence="5">Thiamine diphosphokinase</fullName>
        <ecNumber evidence="5">2.7.6.2</ecNumber>
    </recommendedName>
</protein>
<evidence type="ECO:0000259" key="6">
    <source>
        <dbReference type="SMART" id="SM00983"/>
    </source>
</evidence>
<evidence type="ECO:0000256" key="1">
    <source>
        <dbReference type="ARBA" id="ARBA00022679"/>
    </source>
</evidence>
<feature type="domain" description="Thiamin pyrophosphokinase thiamin-binding" evidence="6">
    <location>
        <begin position="144"/>
        <end position="211"/>
    </location>
</feature>
<dbReference type="Pfam" id="PF04265">
    <property type="entry name" value="TPK_B1_binding"/>
    <property type="match status" value="1"/>
</dbReference>
<dbReference type="NCBIfam" id="TIGR01378">
    <property type="entry name" value="thi_PPkinase"/>
    <property type="match status" value="1"/>
</dbReference>
<dbReference type="GO" id="GO:0009229">
    <property type="term" value="P:thiamine diphosphate biosynthetic process"/>
    <property type="evidence" value="ECO:0007669"/>
    <property type="project" value="InterPro"/>
</dbReference>
<dbReference type="Pfam" id="PF04263">
    <property type="entry name" value="TPK_catalytic"/>
    <property type="match status" value="1"/>
</dbReference>
<dbReference type="GO" id="GO:0006772">
    <property type="term" value="P:thiamine metabolic process"/>
    <property type="evidence" value="ECO:0007669"/>
    <property type="project" value="UniProtKB-UniRule"/>
</dbReference>
<dbReference type="EC" id="2.7.6.2" evidence="5"/>
<accession>A0A3E3JZX0</accession>
<evidence type="ECO:0000256" key="5">
    <source>
        <dbReference type="NCBIfam" id="TIGR01378"/>
    </source>
</evidence>
<dbReference type="OrthoDB" id="9804377at2"/>
<name>A0A3E3JZX0_9FIRM</name>
<dbReference type="SUPFAM" id="SSF63862">
    <property type="entry name" value="Thiamin pyrophosphokinase, substrate-binding domain"/>
    <property type="match status" value="1"/>
</dbReference>
<evidence type="ECO:0000256" key="2">
    <source>
        <dbReference type="ARBA" id="ARBA00022741"/>
    </source>
</evidence>
<dbReference type="InterPro" id="IPR036371">
    <property type="entry name" value="TPK_B1-bd_sf"/>
</dbReference>
<gene>
    <name evidence="7" type="ORF">DW016_12110</name>
</gene>
<keyword evidence="4" id="KW-0067">ATP-binding</keyword>
<reference evidence="7 8" key="1">
    <citation type="submission" date="2018-08" db="EMBL/GenBank/DDBJ databases">
        <title>A genome reference for cultivated species of the human gut microbiota.</title>
        <authorList>
            <person name="Zou Y."/>
            <person name="Xue W."/>
            <person name="Luo G."/>
        </authorList>
    </citation>
    <scope>NUCLEOTIDE SEQUENCE [LARGE SCALE GENOMIC DNA]</scope>
    <source>
        <strain evidence="7 8">AF37-2AT</strain>
    </source>
</reference>
<dbReference type="Proteomes" id="UP000261080">
    <property type="component" value="Unassembled WGS sequence"/>
</dbReference>
<dbReference type="AlphaFoldDB" id="A0A3E3JZX0"/>
<evidence type="ECO:0000313" key="8">
    <source>
        <dbReference type="Proteomes" id="UP000261080"/>
    </source>
</evidence>
<keyword evidence="1 7" id="KW-0808">Transferase</keyword>
<evidence type="ECO:0000256" key="4">
    <source>
        <dbReference type="ARBA" id="ARBA00022840"/>
    </source>
</evidence>
<dbReference type="PANTHER" id="PTHR41299">
    <property type="entry name" value="THIAMINE PYROPHOSPHOKINASE"/>
    <property type="match status" value="1"/>
</dbReference>
<dbReference type="GO" id="GO:0030975">
    <property type="term" value="F:thiamine binding"/>
    <property type="evidence" value="ECO:0007669"/>
    <property type="project" value="InterPro"/>
</dbReference>
<comment type="caution">
    <text evidence="7">The sequence shown here is derived from an EMBL/GenBank/DDBJ whole genome shotgun (WGS) entry which is preliminary data.</text>
</comment>
<proteinExistence type="predicted"/>
<evidence type="ECO:0000313" key="7">
    <source>
        <dbReference type="EMBL" id="RGE85729.1"/>
    </source>
</evidence>
<dbReference type="GO" id="GO:0005524">
    <property type="term" value="F:ATP binding"/>
    <property type="evidence" value="ECO:0007669"/>
    <property type="project" value="UniProtKB-KW"/>
</dbReference>